<dbReference type="Proteomes" id="UP001054902">
    <property type="component" value="Unassembled WGS sequence"/>
</dbReference>
<keyword evidence="2" id="KW-0285">Flavoprotein</keyword>
<dbReference type="Pfam" id="PF01494">
    <property type="entry name" value="FAD_binding_3"/>
    <property type="match status" value="1"/>
</dbReference>
<sequence>MYVINRTCFSVLIVAFFGYSQGFSTVSTVARPVPNVHPLYSSRLASPLDLPKYEHVEPEITEENPLRVLIAGAGVGGLALANSLSKNPRMRVTVLERTDKFKRFGGPIQLASNALQVIKEMDEDVFDKIMEKFVTTGDKMNGIKDGIRNEWYAMFDLHSPAVSRNMPYTGVIERPDLQQVYLDALPRGIVHNSEKVVSYETNKHGYGVKAIMDSGNEVEGDVLIGADGIWSTVRATMRNAPVRGADSGVTYSGYTVFAGELEYDSFDNGEVGYKVYIGPGQYFVITDTGNGRYQWYAFLAKPCGSAENEEKPEGSSKYLQNIFDGWSEEIHHILKATQEHEIEQRDLYDRPPSVLKPWTEGNVALLGDAVHAMMPNLGQGGCQAFEDAMVLEQELGSAVNRDDIEQKLKRYQSRRLIRSAAVQGLSRFASDIIILGFDTPAKIVMKDGPSIKFENFNYAGIVTKILQPLLPIFFAIQFNFLYEGWKNESVVDFKASSLALFLVGTLILAFAVGSAEEAMVFGGLRLESISAGGAEGMLGAEGLETLLTNIRDFFSVDRFIPGY</sequence>
<feature type="domain" description="FAD-binding" evidence="5">
    <location>
        <begin position="67"/>
        <end position="422"/>
    </location>
</feature>
<evidence type="ECO:0000259" key="5">
    <source>
        <dbReference type="Pfam" id="PF01494"/>
    </source>
</evidence>
<keyword evidence="7" id="KW-1185">Reference proteome</keyword>
<keyword evidence="4" id="KW-0560">Oxidoreductase</keyword>
<accession>A0AAD3CZK4</accession>
<evidence type="ECO:0000256" key="2">
    <source>
        <dbReference type="ARBA" id="ARBA00022630"/>
    </source>
</evidence>
<organism evidence="6 7">
    <name type="scientific">Chaetoceros tenuissimus</name>
    <dbReference type="NCBI Taxonomy" id="426638"/>
    <lineage>
        <taxon>Eukaryota</taxon>
        <taxon>Sar</taxon>
        <taxon>Stramenopiles</taxon>
        <taxon>Ochrophyta</taxon>
        <taxon>Bacillariophyta</taxon>
        <taxon>Coscinodiscophyceae</taxon>
        <taxon>Chaetocerotophycidae</taxon>
        <taxon>Chaetocerotales</taxon>
        <taxon>Chaetocerotaceae</taxon>
        <taxon>Chaetoceros</taxon>
    </lineage>
</organism>
<dbReference type="InterPro" id="IPR002938">
    <property type="entry name" value="FAD-bd"/>
</dbReference>
<evidence type="ECO:0000313" key="6">
    <source>
        <dbReference type="EMBL" id="GFH53910.1"/>
    </source>
</evidence>
<dbReference type="PANTHER" id="PTHR46496">
    <property type="match status" value="1"/>
</dbReference>
<protein>
    <submittedName>
        <fullName evidence="6">Zeaxanthin epoxidase</fullName>
    </submittedName>
</protein>
<dbReference type="InterPro" id="IPR036188">
    <property type="entry name" value="FAD/NAD-bd_sf"/>
</dbReference>
<dbReference type="PRINTS" id="PR00420">
    <property type="entry name" value="RNGMNOXGNASE"/>
</dbReference>
<dbReference type="Gene3D" id="3.50.50.60">
    <property type="entry name" value="FAD/NAD(P)-binding domain"/>
    <property type="match status" value="1"/>
</dbReference>
<dbReference type="EMBL" id="BLLK01000047">
    <property type="protein sequence ID" value="GFH53910.1"/>
    <property type="molecule type" value="Genomic_DNA"/>
</dbReference>
<evidence type="ECO:0000256" key="4">
    <source>
        <dbReference type="ARBA" id="ARBA00023002"/>
    </source>
</evidence>
<evidence type="ECO:0000256" key="3">
    <source>
        <dbReference type="ARBA" id="ARBA00022827"/>
    </source>
</evidence>
<proteinExistence type="predicted"/>
<gene>
    <name evidence="6" type="ORF">CTEN210_10386</name>
</gene>
<dbReference type="GO" id="GO:0071949">
    <property type="term" value="F:FAD binding"/>
    <property type="evidence" value="ECO:0007669"/>
    <property type="project" value="InterPro"/>
</dbReference>
<reference evidence="6 7" key="1">
    <citation type="journal article" date="2021" name="Sci. Rep.">
        <title>The genome of the diatom Chaetoceros tenuissimus carries an ancient integrated fragment of an extant virus.</title>
        <authorList>
            <person name="Hongo Y."/>
            <person name="Kimura K."/>
            <person name="Takaki Y."/>
            <person name="Yoshida Y."/>
            <person name="Baba S."/>
            <person name="Kobayashi G."/>
            <person name="Nagasaki K."/>
            <person name="Hano T."/>
            <person name="Tomaru Y."/>
        </authorList>
    </citation>
    <scope>NUCLEOTIDE SEQUENCE [LARGE SCALE GENOMIC DNA]</scope>
    <source>
        <strain evidence="6 7">NIES-3715</strain>
    </source>
</reference>
<keyword evidence="3" id="KW-0274">FAD</keyword>
<dbReference type="PANTHER" id="PTHR46496:SF1">
    <property type="entry name" value="ZEAXANTHIN EPOXIDASE, CHLOROPLASTIC"/>
    <property type="match status" value="1"/>
</dbReference>
<name>A0AAD3CZK4_9STRA</name>
<evidence type="ECO:0000313" key="7">
    <source>
        <dbReference type="Proteomes" id="UP001054902"/>
    </source>
</evidence>
<dbReference type="GO" id="GO:0016491">
    <property type="term" value="F:oxidoreductase activity"/>
    <property type="evidence" value="ECO:0007669"/>
    <property type="project" value="UniProtKB-KW"/>
</dbReference>
<comment type="caution">
    <text evidence="6">The sequence shown here is derived from an EMBL/GenBank/DDBJ whole genome shotgun (WGS) entry which is preliminary data.</text>
</comment>
<dbReference type="SUPFAM" id="SSF51905">
    <property type="entry name" value="FAD/NAD(P)-binding domain"/>
    <property type="match status" value="1"/>
</dbReference>
<dbReference type="AlphaFoldDB" id="A0AAD3CZK4"/>
<evidence type="ECO:0000256" key="1">
    <source>
        <dbReference type="ARBA" id="ARBA00001974"/>
    </source>
</evidence>
<comment type="cofactor">
    <cofactor evidence="1">
        <name>FAD</name>
        <dbReference type="ChEBI" id="CHEBI:57692"/>
    </cofactor>
</comment>